<dbReference type="AlphaFoldDB" id="A0A0L6ZDK7"/>
<dbReference type="PANTHER" id="PTHR38032:SF1">
    <property type="entry name" value="RNA-BINDING PROTEIN KHPB N-TERMINAL DOMAIN-CONTAINING PROTEIN"/>
    <property type="match status" value="1"/>
</dbReference>
<dbReference type="PATRIC" id="fig|1121318.3.peg.654"/>
<organism evidence="2 3">
    <name type="scientific">Clostridium homopropionicum DSM 5847</name>
    <dbReference type="NCBI Taxonomy" id="1121318"/>
    <lineage>
        <taxon>Bacteria</taxon>
        <taxon>Bacillati</taxon>
        <taxon>Bacillota</taxon>
        <taxon>Clostridia</taxon>
        <taxon>Eubacteriales</taxon>
        <taxon>Clostridiaceae</taxon>
        <taxon>Clostridium</taxon>
    </lineage>
</organism>
<dbReference type="Gene3D" id="3.30.30.80">
    <property type="entry name" value="probable RNA-binding protein from clostridium symbiosum atcc 14940"/>
    <property type="match status" value="1"/>
</dbReference>
<accession>A0A0L6ZDK7</accession>
<evidence type="ECO:0000313" key="3">
    <source>
        <dbReference type="Proteomes" id="UP000037043"/>
    </source>
</evidence>
<protein>
    <recommendedName>
        <fullName evidence="1">RNA-binding protein KhpB N-terminal domain-containing protein</fullName>
    </recommendedName>
</protein>
<feature type="domain" description="RNA-binding protein KhpB N-terminal" evidence="1">
    <location>
        <begin position="5"/>
        <end position="54"/>
    </location>
</feature>
<dbReference type="Proteomes" id="UP000037043">
    <property type="component" value="Unassembled WGS sequence"/>
</dbReference>
<dbReference type="InterPro" id="IPR038247">
    <property type="entry name" value="Jag_N_dom_sf"/>
</dbReference>
<name>A0A0L6ZDK7_9CLOT</name>
<dbReference type="Pfam" id="PF20250">
    <property type="entry name" value="FapA_N"/>
    <property type="match status" value="1"/>
</dbReference>
<sequence length="641" mass="71201">MSIKVFTSKTLDECIELASTELMIPKDQLVYTIIEEKKGIFIRKTSISVEISEIEKENINGSIKVENSKIIVTNPEAGGKSAAIIPSKGISIFIDGEEIVRRTEIFEDSEIQVVFEESTAERRMDISISPDQMEAYVSINYIPQNIYSLDDVKENREIELKLSLIEQKYPTPYTINEIYDALSENGIVFGLIKENIEQIPTLKEVNNLLIAKGKEVIDGIDDKINIKFEIDSRNKKLIENVDGRIDYKSIGRIESVEPGFVLATREEGQDGQDGVDVKGNKKKHKMAKKHQMKAGDGCVLKDENIVVASIKGKPSFKGNIFYVYDVHVIENDVDIKTGNIDFIGDVIVHGNVKEGMELKVGHDLIINKNVESAKINSVGDIEIIGNVINSNINAGGDDVLKINKIHDLEILNSQLTTLIDTVKHIKEFNLLGKGIHDGEIVKVLIENKFKQIAVIGENFIKSSSHSNNKWEQELCIYIIRKLVGFAPLNIKNVSELESIIETAGNLKQYLSGALAMPAEIKLSYCQDSTIKCSGSIFITGKGEYISSITSNENVIFENPGSLARGGVIKAKNEIKCKKVGSEGRVSTKLIVEAGGHIWADVAYQNTCFMIGGREYILETDSKDIHAYLNNEGELVVDKFVL</sequence>
<dbReference type="InterPro" id="IPR046865">
    <property type="entry name" value="FapA_b_solenoid"/>
</dbReference>
<dbReference type="InterPro" id="IPR032782">
    <property type="entry name" value="KhpB_N"/>
</dbReference>
<comment type="caution">
    <text evidence="2">The sequence shown here is derived from an EMBL/GenBank/DDBJ whole genome shotgun (WGS) entry which is preliminary data.</text>
</comment>
<dbReference type="Pfam" id="PF03961">
    <property type="entry name" value="FapA"/>
    <property type="match status" value="1"/>
</dbReference>
<proteinExistence type="predicted"/>
<keyword evidence="3" id="KW-1185">Reference proteome</keyword>
<dbReference type="SMART" id="SM01245">
    <property type="entry name" value="Jag_N"/>
    <property type="match status" value="1"/>
</dbReference>
<dbReference type="Pfam" id="PF14804">
    <property type="entry name" value="Jag_N"/>
    <property type="match status" value="1"/>
</dbReference>
<gene>
    <name evidence="2" type="ORF">CLHOM_06520</name>
</gene>
<dbReference type="STRING" id="36844.SAMN04488501_10468"/>
<dbReference type="InterPro" id="IPR005646">
    <property type="entry name" value="FapA"/>
</dbReference>
<evidence type="ECO:0000259" key="1">
    <source>
        <dbReference type="SMART" id="SM01245"/>
    </source>
</evidence>
<dbReference type="PANTHER" id="PTHR38032">
    <property type="entry name" value="POLYMERASE-RELATED"/>
    <property type="match status" value="1"/>
</dbReference>
<dbReference type="EMBL" id="LHUR01000011">
    <property type="protein sequence ID" value="KOA21064.1"/>
    <property type="molecule type" value="Genomic_DNA"/>
</dbReference>
<evidence type="ECO:0000313" key="2">
    <source>
        <dbReference type="EMBL" id="KOA21064.1"/>
    </source>
</evidence>
<reference evidence="3" key="1">
    <citation type="submission" date="2015-08" db="EMBL/GenBank/DDBJ databases">
        <title>Genome sequence of the strict anaerobe Clostridium homopropionicum LuHBu1 (DSM 5847T).</title>
        <authorList>
            <person name="Poehlein A."/>
            <person name="Beck M."/>
            <person name="Schiel-Bengelsdorf B."/>
            <person name="Bengelsdorf F.R."/>
            <person name="Daniel R."/>
            <person name="Duerre P."/>
        </authorList>
    </citation>
    <scope>NUCLEOTIDE SEQUENCE [LARGE SCALE GENOMIC DNA]</scope>
    <source>
        <strain evidence="3">DSM 5847</strain>
    </source>
</reference>
<dbReference type="InterPro" id="IPR046866">
    <property type="entry name" value="FapA_N"/>
</dbReference>